<keyword evidence="3" id="KW-1185">Reference proteome</keyword>
<reference evidence="2 3" key="1">
    <citation type="journal article" date="2022" name="Nat. Ecol. Evol.">
        <title>A masculinizing supergene underlies an exaggerated male reproductive morph in a spider.</title>
        <authorList>
            <person name="Hendrickx F."/>
            <person name="De Corte Z."/>
            <person name="Sonet G."/>
            <person name="Van Belleghem S.M."/>
            <person name="Kostlbacher S."/>
            <person name="Vangestel C."/>
        </authorList>
    </citation>
    <scope>NUCLEOTIDE SEQUENCE [LARGE SCALE GENOMIC DNA]</scope>
    <source>
        <strain evidence="2">W744_W776</strain>
    </source>
</reference>
<gene>
    <name evidence="2" type="ORF">JTE90_015750</name>
</gene>
<proteinExistence type="predicted"/>
<evidence type="ECO:0000313" key="3">
    <source>
        <dbReference type="Proteomes" id="UP000827092"/>
    </source>
</evidence>
<comment type="caution">
    <text evidence="2">The sequence shown here is derived from an EMBL/GenBank/DDBJ whole genome shotgun (WGS) entry which is preliminary data.</text>
</comment>
<dbReference type="PANTHER" id="PTHR46599">
    <property type="entry name" value="PIGGYBAC TRANSPOSABLE ELEMENT-DERIVED PROTEIN 4"/>
    <property type="match status" value="1"/>
</dbReference>
<dbReference type="AlphaFoldDB" id="A0AAV6TSA0"/>
<evidence type="ECO:0000313" key="2">
    <source>
        <dbReference type="EMBL" id="KAG8174478.1"/>
    </source>
</evidence>
<protein>
    <recommendedName>
        <fullName evidence="1">PiggyBac transposable element-derived protein domain-containing protein</fullName>
    </recommendedName>
</protein>
<feature type="domain" description="PiggyBac transposable element-derived protein" evidence="1">
    <location>
        <begin position="2"/>
        <end position="99"/>
    </location>
</feature>
<dbReference type="PANTHER" id="PTHR46599:SF2">
    <property type="entry name" value="PIGGYBAC TRANSPOSABLE ELEMENT-DERIVED PROTEIN 4-LIKE"/>
    <property type="match status" value="1"/>
</dbReference>
<accession>A0AAV6TSA0</accession>
<dbReference type="Proteomes" id="UP000827092">
    <property type="component" value="Unassembled WGS sequence"/>
</dbReference>
<dbReference type="InterPro" id="IPR029526">
    <property type="entry name" value="PGBD"/>
</dbReference>
<evidence type="ECO:0000259" key="1">
    <source>
        <dbReference type="Pfam" id="PF13843"/>
    </source>
</evidence>
<organism evidence="2 3">
    <name type="scientific">Oedothorax gibbosus</name>
    <dbReference type="NCBI Taxonomy" id="931172"/>
    <lineage>
        <taxon>Eukaryota</taxon>
        <taxon>Metazoa</taxon>
        <taxon>Ecdysozoa</taxon>
        <taxon>Arthropoda</taxon>
        <taxon>Chelicerata</taxon>
        <taxon>Arachnida</taxon>
        <taxon>Araneae</taxon>
        <taxon>Araneomorphae</taxon>
        <taxon>Entelegynae</taxon>
        <taxon>Araneoidea</taxon>
        <taxon>Linyphiidae</taxon>
        <taxon>Erigoninae</taxon>
        <taxon>Oedothorax</taxon>
    </lineage>
</organism>
<dbReference type="EMBL" id="JAFNEN010001204">
    <property type="protein sequence ID" value="KAG8174478.1"/>
    <property type="molecule type" value="Genomic_DNA"/>
</dbReference>
<sequence length="101" mass="11686">MYSCGTLQKKRRHLPKELEGIKLKEQGSSHTFQCKEERIYSVPLGWTKKRIGILSTNVNDNIVKVKRRKGADKNEINCPLAFSLYNKYIGGVDLADRNRKY</sequence>
<dbReference type="Pfam" id="PF13843">
    <property type="entry name" value="DDE_Tnp_1_7"/>
    <property type="match status" value="1"/>
</dbReference>
<name>A0AAV6TSA0_9ARAC</name>